<dbReference type="InterPro" id="IPR036188">
    <property type="entry name" value="FAD/NAD-bd_sf"/>
</dbReference>
<dbReference type="PRINTS" id="PR00411">
    <property type="entry name" value="PNDRDTASEI"/>
</dbReference>
<evidence type="ECO:0000256" key="2">
    <source>
        <dbReference type="ARBA" id="ARBA00022630"/>
    </source>
</evidence>
<evidence type="ECO:0000256" key="3">
    <source>
        <dbReference type="ARBA" id="ARBA00022827"/>
    </source>
</evidence>
<evidence type="ECO:0000256" key="4">
    <source>
        <dbReference type="ARBA" id="ARBA00023002"/>
    </source>
</evidence>
<accession>A0ABN6MBX1</accession>
<keyword evidence="3" id="KW-0274">FAD</keyword>
<comment type="cofactor">
    <cofactor evidence="1">
        <name>FAD</name>
        <dbReference type="ChEBI" id="CHEBI:57692"/>
    </cofactor>
</comment>
<sequence length="554" mass="59764">MAINRRQFLKGTVAIGGVTALGGLLSGCQPADQPASTGSSADASFPKGTVAEDFENSVVELEPIAEFIEEKTYDIVVVGAGTAGVPAVCTALEEGATVACLQKESIVVAHGNGSSGPILEESNDIGKLQYKQEWRKTGGYRMNPDLLDLYVEHAGEMIMWMMGKADEVGLPPQASKARTDFDEGSYITVASNFFGPKPINNQDIMTKLAEAAAADGAEFFYSTPAVQLIQADDGSVTGVIGKTNDGYIKFNASKAVIVAAGDYQNNESLVERYSPDVVRFQRKQANKTADGILMNMLAGGRMVPVNHAKTMHDMDAGPMMLTGVPFMALNNQGKRFMNEDIPMESWDLSLQWDADAEDPGRFFRIFDNDFATKYNAKVTPESLENYIPGLKDNPEGVYTSLIDTHRADSLDELAQELGLPADALKESVANWNAFCENGVDEEFGLAKDKLRPIDTPPYWGIRQWIRCSAINAGVVIDGCCRVLDQNNEPIPGLYSVGSGAGNVCGGLEWNLYQGGLCCGSYMTMGRYAAIHALTGDMKPSNPASYDEAKGHWAS</sequence>
<evidence type="ECO:0000259" key="5">
    <source>
        <dbReference type="Pfam" id="PF00890"/>
    </source>
</evidence>
<evidence type="ECO:0000313" key="7">
    <source>
        <dbReference type="Proteomes" id="UP001320544"/>
    </source>
</evidence>
<evidence type="ECO:0000256" key="1">
    <source>
        <dbReference type="ARBA" id="ARBA00001974"/>
    </source>
</evidence>
<dbReference type="Gene3D" id="3.90.700.10">
    <property type="entry name" value="Succinate dehydrogenase/fumarate reductase flavoprotein, catalytic domain"/>
    <property type="match status" value="1"/>
</dbReference>
<protein>
    <submittedName>
        <fullName evidence="6">Fumarate reductase</fullName>
    </submittedName>
</protein>
<dbReference type="InterPro" id="IPR050315">
    <property type="entry name" value="FAD-oxidoreductase_2"/>
</dbReference>
<dbReference type="PROSITE" id="PS51257">
    <property type="entry name" value="PROKAR_LIPOPROTEIN"/>
    <property type="match status" value="1"/>
</dbReference>
<evidence type="ECO:0000313" key="6">
    <source>
        <dbReference type="EMBL" id="BDE95481.1"/>
    </source>
</evidence>
<name>A0ABN6MBX1_9ACTN</name>
<dbReference type="PANTHER" id="PTHR43400:SF10">
    <property type="entry name" value="3-OXOSTEROID 1-DEHYDROGENASE"/>
    <property type="match status" value="1"/>
</dbReference>
<feature type="domain" description="FAD-dependent oxidoreductase 2 FAD-binding" evidence="5">
    <location>
        <begin position="74"/>
        <end position="504"/>
    </location>
</feature>
<dbReference type="InterPro" id="IPR019546">
    <property type="entry name" value="TAT_signal_bac_arc"/>
</dbReference>
<keyword evidence="7" id="KW-1185">Reference proteome</keyword>
<dbReference type="NCBIfam" id="TIGR01409">
    <property type="entry name" value="TAT_signal_seq"/>
    <property type="match status" value="1"/>
</dbReference>
<proteinExistence type="predicted"/>
<dbReference type="PANTHER" id="PTHR43400">
    <property type="entry name" value="FUMARATE REDUCTASE"/>
    <property type="match status" value="1"/>
</dbReference>
<dbReference type="SUPFAM" id="SSF56425">
    <property type="entry name" value="Succinate dehydrogenase/fumarate reductase flavoprotein, catalytic domain"/>
    <property type="match status" value="1"/>
</dbReference>
<dbReference type="InterPro" id="IPR003953">
    <property type="entry name" value="FAD-dep_OxRdtase_2_FAD-bd"/>
</dbReference>
<dbReference type="RefSeq" id="WP_244411846.1">
    <property type="nucleotide sequence ID" value="NZ_AP025564.1"/>
</dbReference>
<dbReference type="PROSITE" id="PS51318">
    <property type="entry name" value="TAT"/>
    <property type="match status" value="1"/>
</dbReference>
<dbReference type="EMBL" id="AP025564">
    <property type="protein sequence ID" value="BDE95481.1"/>
    <property type="molecule type" value="Genomic_DNA"/>
</dbReference>
<keyword evidence="2" id="KW-0285">Flavoprotein</keyword>
<dbReference type="SUPFAM" id="SSF51905">
    <property type="entry name" value="FAD/NAD(P)-binding domain"/>
    <property type="match status" value="1"/>
</dbReference>
<dbReference type="Gene3D" id="3.50.50.60">
    <property type="entry name" value="FAD/NAD(P)-binding domain"/>
    <property type="match status" value="1"/>
</dbReference>
<reference evidence="6 7" key="1">
    <citation type="submission" date="2022-01" db="EMBL/GenBank/DDBJ databases">
        <title>Novel bile acid biosynthetic pathways are enriched in the microbiome of centenarians.</title>
        <authorList>
            <person name="Sato Y."/>
            <person name="Atarashi K."/>
            <person name="Plichta R.D."/>
            <person name="Arai Y."/>
            <person name="Sasajima S."/>
            <person name="Kearney M.S."/>
            <person name="Suda W."/>
            <person name="Takeshita K."/>
            <person name="Sasaki T."/>
            <person name="Okamoto S."/>
            <person name="Skelly N.A."/>
            <person name="Okamura Y."/>
            <person name="Vlamakis H."/>
            <person name="Li Y."/>
            <person name="Tanoue T."/>
            <person name="Takei H."/>
            <person name="Nittono H."/>
            <person name="Narushima S."/>
            <person name="Irie J."/>
            <person name="Itoh H."/>
            <person name="Moriya K."/>
            <person name="Sugiura Y."/>
            <person name="Suematsu M."/>
            <person name="Moritoki N."/>
            <person name="Shibata S."/>
            <person name="Littman R.D."/>
            <person name="Fischbach A.M."/>
            <person name="Uwamino Y."/>
            <person name="Inoue T."/>
            <person name="Honda A."/>
            <person name="Hattori M."/>
            <person name="Murai T."/>
            <person name="Xavier J.R."/>
            <person name="Hirose N."/>
            <person name="Honda K."/>
        </authorList>
    </citation>
    <scope>NUCLEOTIDE SEQUENCE [LARGE SCALE GENOMIC DNA]</scope>
    <source>
        <strain evidence="6 7">CE91-St30</strain>
    </source>
</reference>
<organism evidence="6 7">
    <name type="scientific">Raoultibacter timonensis</name>
    <dbReference type="NCBI Taxonomy" id="1907662"/>
    <lineage>
        <taxon>Bacteria</taxon>
        <taxon>Bacillati</taxon>
        <taxon>Actinomycetota</taxon>
        <taxon>Coriobacteriia</taxon>
        <taxon>Eggerthellales</taxon>
        <taxon>Eggerthellaceae</taxon>
        <taxon>Raoultibacter</taxon>
    </lineage>
</organism>
<dbReference type="InterPro" id="IPR006311">
    <property type="entry name" value="TAT_signal"/>
</dbReference>
<dbReference type="Pfam" id="PF00890">
    <property type="entry name" value="FAD_binding_2"/>
    <property type="match status" value="1"/>
</dbReference>
<keyword evidence="4" id="KW-0560">Oxidoreductase</keyword>
<dbReference type="Proteomes" id="UP001320544">
    <property type="component" value="Chromosome"/>
</dbReference>
<gene>
    <name evidence="6" type="ORF">CE91St30_08140</name>
</gene>
<dbReference type="InterPro" id="IPR027477">
    <property type="entry name" value="Succ_DH/fumarate_Rdtase_cat_sf"/>
</dbReference>